<dbReference type="InterPro" id="IPR052389">
    <property type="entry name" value="Sec_Metab_Biosynth-Assoc"/>
</dbReference>
<name>A0A165QHE7_EXIGL</name>
<keyword evidence="3" id="KW-1185">Reference proteome</keyword>
<dbReference type="InterPro" id="IPR042171">
    <property type="entry name" value="Acyl-CoA_hotdog"/>
</dbReference>
<dbReference type="InParanoid" id="A0A165QHE7"/>
<accession>A0A165QHE7</accession>
<dbReference type="OrthoDB" id="2532955at2759"/>
<dbReference type="InterPro" id="IPR029069">
    <property type="entry name" value="HotDog_dom_sf"/>
</dbReference>
<dbReference type="Pfam" id="PF13622">
    <property type="entry name" value="4HBT_3"/>
    <property type="match status" value="1"/>
</dbReference>
<evidence type="ECO:0000259" key="1">
    <source>
        <dbReference type="Pfam" id="PF13622"/>
    </source>
</evidence>
<sequence>MAASIIEVSRVKLIRETDGLLVFAGALHPQLTVGAIPFGGFLLSIILAACEEAVKETPLHDAIHLTAYFLQACQVGPCEVHVKFLKKGKAFHNLEAVLIQNGTTRITAHLIFGRLGPAFLDPATPGSVTTLTPATPLYRRTPICHPSETTTFDFRRGINIRDILKKGADSRFAERNKRKANTPNAGTNPDMNGILEYGGYYQFVNPTDELTQITIPIIADLHRSTPELLKGIFTPPEGMFNWYPTMVLQIEFKHKIPKGPSYSRNMAAIYSQSRFIAEGRHDVSVEVWTAPPGAPGEPADVVEDSWREKMVCVAVATQMSLSMTAEANLRRGRQVVDAPKL</sequence>
<dbReference type="PANTHER" id="PTHR38110">
    <property type="entry name" value="CHROMOSOME 23, WHOLE GENOME SHOTGUN SEQUENCE"/>
    <property type="match status" value="1"/>
</dbReference>
<dbReference type="AlphaFoldDB" id="A0A165QHE7"/>
<reference evidence="2 3" key="1">
    <citation type="journal article" date="2016" name="Mol. Biol. Evol.">
        <title>Comparative Genomics of Early-Diverging Mushroom-Forming Fungi Provides Insights into the Origins of Lignocellulose Decay Capabilities.</title>
        <authorList>
            <person name="Nagy L.G."/>
            <person name="Riley R."/>
            <person name="Tritt A."/>
            <person name="Adam C."/>
            <person name="Daum C."/>
            <person name="Floudas D."/>
            <person name="Sun H."/>
            <person name="Yadav J.S."/>
            <person name="Pangilinan J."/>
            <person name="Larsson K.H."/>
            <person name="Matsuura K."/>
            <person name="Barry K."/>
            <person name="Labutti K."/>
            <person name="Kuo R."/>
            <person name="Ohm R.A."/>
            <person name="Bhattacharya S.S."/>
            <person name="Shirouzu T."/>
            <person name="Yoshinaga Y."/>
            <person name="Martin F.M."/>
            <person name="Grigoriev I.V."/>
            <person name="Hibbett D.S."/>
        </authorList>
    </citation>
    <scope>NUCLEOTIDE SEQUENCE [LARGE SCALE GENOMIC DNA]</scope>
    <source>
        <strain evidence="2 3">HHB12029</strain>
    </source>
</reference>
<dbReference type="InterPro" id="IPR049449">
    <property type="entry name" value="TesB_ACOT8-like_N"/>
</dbReference>
<dbReference type="PANTHER" id="PTHR38110:SF1">
    <property type="entry name" value="THIOESTERASE DOMAIN-CONTAINING PROTEIN"/>
    <property type="match status" value="1"/>
</dbReference>
<protein>
    <recommendedName>
        <fullName evidence="1">Acyl-CoA thioesterase-like N-terminal HotDog domain-containing protein</fullName>
    </recommendedName>
</protein>
<proteinExistence type="predicted"/>
<feature type="domain" description="Acyl-CoA thioesterase-like N-terminal HotDog" evidence="1">
    <location>
        <begin position="30"/>
        <end position="113"/>
    </location>
</feature>
<organism evidence="2 3">
    <name type="scientific">Exidia glandulosa HHB12029</name>
    <dbReference type="NCBI Taxonomy" id="1314781"/>
    <lineage>
        <taxon>Eukaryota</taxon>
        <taxon>Fungi</taxon>
        <taxon>Dikarya</taxon>
        <taxon>Basidiomycota</taxon>
        <taxon>Agaricomycotina</taxon>
        <taxon>Agaricomycetes</taxon>
        <taxon>Auriculariales</taxon>
        <taxon>Exidiaceae</taxon>
        <taxon>Exidia</taxon>
    </lineage>
</organism>
<dbReference type="EMBL" id="KV425883">
    <property type="protein sequence ID" value="KZW03621.1"/>
    <property type="molecule type" value="Genomic_DNA"/>
</dbReference>
<dbReference type="STRING" id="1314781.A0A165QHE7"/>
<gene>
    <name evidence="2" type="ORF">EXIGLDRAFT_828473</name>
</gene>
<dbReference type="SUPFAM" id="SSF54637">
    <property type="entry name" value="Thioesterase/thiol ester dehydrase-isomerase"/>
    <property type="match status" value="1"/>
</dbReference>
<dbReference type="Proteomes" id="UP000077266">
    <property type="component" value="Unassembled WGS sequence"/>
</dbReference>
<evidence type="ECO:0000313" key="2">
    <source>
        <dbReference type="EMBL" id="KZW03621.1"/>
    </source>
</evidence>
<evidence type="ECO:0000313" key="3">
    <source>
        <dbReference type="Proteomes" id="UP000077266"/>
    </source>
</evidence>
<dbReference type="Gene3D" id="2.40.160.210">
    <property type="entry name" value="Acyl-CoA thioesterase, double hotdog domain"/>
    <property type="match status" value="1"/>
</dbReference>